<dbReference type="PANTHER" id="PTHR46300:SF2">
    <property type="entry name" value="CYTOCHROME P450 MONOOXYGENASE ALNH-RELATED"/>
    <property type="match status" value="1"/>
</dbReference>
<comment type="pathway">
    <text evidence="3">Secondary metabolite biosynthesis.</text>
</comment>
<evidence type="ECO:0000256" key="10">
    <source>
        <dbReference type="ARBA" id="ARBA00023004"/>
    </source>
</evidence>
<evidence type="ECO:0000256" key="6">
    <source>
        <dbReference type="ARBA" id="ARBA00022692"/>
    </source>
</evidence>
<dbReference type="InParanoid" id="A0A0C3F5H4"/>
<comment type="cofactor">
    <cofactor evidence="1">
        <name>heme</name>
        <dbReference type="ChEBI" id="CHEBI:30413"/>
    </cofactor>
</comment>
<evidence type="ECO:0000256" key="8">
    <source>
        <dbReference type="ARBA" id="ARBA00022989"/>
    </source>
</evidence>
<evidence type="ECO:0000313" key="13">
    <source>
        <dbReference type="EMBL" id="KIM75101.1"/>
    </source>
</evidence>
<evidence type="ECO:0000256" key="12">
    <source>
        <dbReference type="ARBA" id="ARBA00023136"/>
    </source>
</evidence>
<evidence type="ECO:0000256" key="4">
    <source>
        <dbReference type="ARBA" id="ARBA00010617"/>
    </source>
</evidence>
<keyword evidence="12" id="KW-0472">Membrane</keyword>
<keyword evidence="10" id="KW-0408">Iron</keyword>
<dbReference type="HOGENOM" id="CLU_001570_2_0_1"/>
<name>A0A0C3F5H4_PILCF</name>
<keyword evidence="6" id="KW-0812">Transmembrane</keyword>
<evidence type="ECO:0000256" key="1">
    <source>
        <dbReference type="ARBA" id="ARBA00001971"/>
    </source>
</evidence>
<comment type="subcellular location">
    <subcellularLocation>
        <location evidence="2">Membrane</location>
        <topology evidence="2">Single-pass membrane protein</topology>
    </subcellularLocation>
</comment>
<reference evidence="13 14" key="1">
    <citation type="submission" date="2014-04" db="EMBL/GenBank/DDBJ databases">
        <authorList>
            <consortium name="DOE Joint Genome Institute"/>
            <person name="Kuo A."/>
            <person name="Tarkka M."/>
            <person name="Buscot F."/>
            <person name="Kohler A."/>
            <person name="Nagy L.G."/>
            <person name="Floudas D."/>
            <person name="Copeland A."/>
            <person name="Barry K.W."/>
            <person name="Cichocki N."/>
            <person name="Veneault-Fourrey C."/>
            <person name="LaButti K."/>
            <person name="Lindquist E.A."/>
            <person name="Lipzen A."/>
            <person name="Lundell T."/>
            <person name="Morin E."/>
            <person name="Murat C."/>
            <person name="Sun H."/>
            <person name="Tunlid A."/>
            <person name="Henrissat B."/>
            <person name="Grigoriev I.V."/>
            <person name="Hibbett D.S."/>
            <person name="Martin F."/>
            <person name="Nordberg H.P."/>
            <person name="Cantor M.N."/>
            <person name="Hua S.X."/>
        </authorList>
    </citation>
    <scope>NUCLEOTIDE SEQUENCE [LARGE SCALE GENOMIC DNA]</scope>
    <source>
        <strain evidence="13 14">F 1598</strain>
    </source>
</reference>
<evidence type="ECO:0000256" key="11">
    <source>
        <dbReference type="ARBA" id="ARBA00023033"/>
    </source>
</evidence>
<evidence type="ECO:0008006" key="15">
    <source>
        <dbReference type="Google" id="ProtNLM"/>
    </source>
</evidence>
<dbReference type="Pfam" id="PF00067">
    <property type="entry name" value="p450"/>
    <property type="match status" value="1"/>
</dbReference>
<dbReference type="PRINTS" id="PR00463">
    <property type="entry name" value="EP450I"/>
</dbReference>
<evidence type="ECO:0000256" key="7">
    <source>
        <dbReference type="ARBA" id="ARBA00022723"/>
    </source>
</evidence>
<keyword evidence="7" id="KW-0479">Metal-binding</keyword>
<organism evidence="13 14">
    <name type="scientific">Piloderma croceum (strain F 1598)</name>
    <dbReference type="NCBI Taxonomy" id="765440"/>
    <lineage>
        <taxon>Eukaryota</taxon>
        <taxon>Fungi</taxon>
        <taxon>Dikarya</taxon>
        <taxon>Basidiomycota</taxon>
        <taxon>Agaricomycotina</taxon>
        <taxon>Agaricomycetes</taxon>
        <taxon>Agaricomycetidae</taxon>
        <taxon>Atheliales</taxon>
        <taxon>Atheliaceae</taxon>
        <taxon>Piloderma</taxon>
    </lineage>
</organism>
<sequence length="260" mass="29218">MSLTYDAPVLKNLDDPAVAPLDGFLAHLSRAAYPGAHLVEFFTWMRYLPSWMAKWKRDAVAGHEKYSTTFLQLYDVVCQRVAGGDQRPSFASLLAQNEYGLNVKESAWLTGSLYAAGSEITAAVLSWFLLAMVIFPDVQRKAQAELDEVVGRGQLPTFADYENLPYIRALVKETLRWRPVDPQGIPRRVVQDDMYGGYHIPKGAICIPNVWAMNRDPDIYGADAHEFNPSRHLDSEGKIKPDIVDMKEESHGKLLVFCSL</sequence>
<dbReference type="Gene3D" id="1.10.630.10">
    <property type="entry name" value="Cytochrome P450"/>
    <property type="match status" value="1"/>
</dbReference>
<dbReference type="GO" id="GO:0005506">
    <property type="term" value="F:iron ion binding"/>
    <property type="evidence" value="ECO:0007669"/>
    <property type="project" value="InterPro"/>
</dbReference>
<dbReference type="GO" id="GO:0020037">
    <property type="term" value="F:heme binding"/>
    <property type="evidence" value="ECO:0007669"/>
    <property type="project" value="InterPro"/>
</dbReference>
<dbReference type="GO" id="GO:0004497">
    <property type="term" value="F:monooxygenase activity"/>
    <property type="evidence" value="ECO:0007669"/>
    <property type="project" value="UniProtKB-KW"/>
</dbReference>
<keyword evidence="9" id="KW-0560">Oxidoreductase</keyword>
<reference evidence="14" key="2">
    <citation type="submission" date="2015-01" db="EMBL/GenBank/DDBJ databases">
        <title>Evolutionary Origins and Diversification of the Mycorrhizal Mutualists.</title>
        <authorList>
            <consortium name="DOE Joint Genome Institute"/>
            <consortium name="Mycorrhizal Genomics Consortium"/>
            <person name="Kohler A."/>
            <person name="Kuo A."/>
            <person name="Nagy L.G."/>
            <person name="Floudas D."/>
            <person name="Copeland A."/>
            <person name="Barry K.W."/>
            <person name="Cichocki N."/>
            <person name="Veneault-Fourrey C."/>
            <person name="LaButti K."/>
            <person name="Lindquist E.A."/>
            <person name="Lipzen A."/>
            <person name="Lundell T."/>
            <person name="Morin E."/>
            <person name="Murat C."/>
            <person name="Riley R."/>
            <person name="Ohm R."/>
            <person name="Sun H."/>
            <person name="Tunlid A."/>
            <person name="Henrissat B."/>
            <person name="Grigoriev I.V."/>
            <person name="Hibbett D.S."/>
            <person name="Martin F."/>
        </authorList>
    </citation>
    <scope>NUCLEOTIDE SEQUENCE [LARGE SCALE GENOMIC DNA]</scope>
    <source>
        <strain evidence="14">F 1598</strain>
    </source>
</reference>
<dbReference type="GO" id="GO:0016020">
    <property type="term" value="C:membrane"/>
    <property type="evidence" value="ECO:0007669"/>
    <property type="project" value="UniProtKB-SubCell"/>
</dbReference>
<dbReference type="InterPro" id="IPR050364">
    <property type="entry name" value="Cytochrome_P450_fung"/>
</dbReference>
<dbReference type="GO" id="GO:0016705">
    <property type="term" value="F:oxidoreductase activity, acting on paired donors, with incorporation or reduction of molecular oxygen"/>
    <property type="evidence" value="ECO:0007669"/>
    <property type="project" value="InterPro"/>
</dbReference>
<evidence type="ECO:0000313" key="14">
    <source>
        <dbReference type="Proteomes" id="UP000054166"/>
    </source>
</evidence>
<dbReference type="InterPro" id="IPR001128">
    <property type="entry name" value="Cyt_P450"/>
</dbReference>
<proteinExistence type="inferred from homology"/>
<comment type="similarity">
    <text evidence="4">Belongs to the cytochrome P450 family.</text>
</comment>
<dbReference type="OrthoDB" id="2789670at2759"/>
<evidence type="ECO:0000256" key="9">
    <source>
        <dbReference type="ARBA" id="ARBA00023002"/>
    </source>
</evidence>
<dbReference type="InterPro" id="IPR036396">
    <property type="entry name" value="Cyt_P450_sf"/>
</dbReference>
<keyword evidence="5" id="KW-0349">Heme</keyword>
<dbReference type="SUPFAM" id="SSF48264">
    <property type="entry name" value="Cytochrome P450"/>
    <property type="match status" value="1"/>
</dbReference>
<dbReference type="STRING" id="765440.A0A0C3F5H4"/>
<keyword evidence="11" id="KW-0503">Monooxygenase</keyword>
<evidence type="ECO:0000256" key="5">
    <source>
        <dbReference type="ARBA" id="ARBA00022617"/>
    </source>
</evidence>
<dbReference type="Proteomes" id="UP000054166">
    <property type="component" value="Unassembled WGS sequence"/>
</dbReference>
<accession>A0A0C3F5H4</accession>
<dbReference type="InterPro" id="IPR002401">
    <property type="entry name" value="Cyt_P450_E_grp-I"/>
</dbReference>
<keyword evidence="14" id="KW-1185">Reference proteome</keyword>
<evidence type="ECO:0000256" key="2">
    <source>
        <dbReference type="ARBA" id="ARBA00004167"/>
    </source>
</evidence>
<protein>
    <recommendedName>
        <fullName evidence="15">Cytochrome P450</fullName>
    </recommendedName>
</protein>
<gene>
    <name evidence="13" type="ORF">PILCRDRAFT_99039</name>
</gene>
<evidence type="ECO:0000256" key="3">
    <source>
        <dbReference type="ARBA" id="ARBA00005179"/>
    </source>
</evidence>
<dbReference type="AlphaFoldDB" id="A0A0C3F5H4"/>
<dbReference type="PANTHER" id="PTHR46300">
    <property type="entry name" value="P450, PUTATIVE (EUROFUNG)-RELATED-RELATED"/>
    <property type="match status" value="1"/>
</dbReference>
<keyword evidence="8" id="KW-1133">Transmembrane helix</keyword>
<dbReference type="EMBL" id="KN833051">
    <property type="protein sequence ID" value="KIM75101.1"/>
    <property type="molecule type" value="Genomic_DNA"/>
</dbReference>